<feature type="region of interest" description="Disordered" evidence="4">
    <location>
        <begin position="500"/>
        <end position="519"/>
    </location>
</feature>
<evidence type="ECO:0000259" key="7">
    <source>
        <dbReference type="Pfam" id="PF07731"/>
    </source>
</evidence>
<evidence type="ECO:0000256" key="5">
    <source>
        <dbReference type="SAM" id="Phobius"/>
    </source>
</evidence>
<feature type="domain" description="Plastocyanin-like" evidence="7">
    <location>
        <begin position="381"/>
        <end position="498"/>
    </location>
</feature>
<dbReference type="InterPro" id="IPR008972">
    <property type="entry name" value="Cupredoxin"/>
</dbReference>
<keyword evidence="5" id="KW-1133">Transmembrane helix</keyword>
<keyword evidence="10" id="KW-1185">Reference proteome</keyword>
<evidence type="ECO:0000313" key="9">
    <source>
        <dbReference type="EMBL" id="MFD0791695.1"/>
    </source>
</evidence>
<sequence length="519" mass="55763">MLDSTPGPPPPPPAVPVRRRRRGLIAALVAVGLVAVLVVGGAAVWFGAGASRPTPPPAGAASFDRPLRIPELAESIVRDGVRVFELEAGAGRTSFVPQGDTPTLGYDGAYLGPTLVAARGERVRVRVQNGLDVSTTVHWHGMHLPAAMDGGPHSPIPAGASWTPEWTIDQPAASLWYHPHLHGRTREQVDAGLAGMFLVTDDAEASLPLPRTYGVDDVPLIVQDRSFGADGGFAGGPGMQFDGALGDTILVNGTVTPHLAVSTERVRLRLLNGSSARMYDFVFADGREFSLIGTDGGLLAAPVRTTSVPLSPGERAEIVVELSPGEDAVLRSRAPDPALHAGAAAFDVLQLRAAASLAPSPELPETLVPLPAADDADAAAQRTFVMSGHSINERQMDLGRADFVTEVDTTEVWTVRNENPLPHSFHVHDTQFRVLTVDGGPPPRRLSGWKDTIALEWNREYRLLVTFEDYADPTTPYMYHCHLLWHEDQGMMGQFLVVEPGQQPDLRRPEGDTDDDHDH</sequence>
<evidence type="ECO:0000256" key="4">
    <source>
        <dbReference type="SAM" id="MobiDB-lite"/>
    </source>
</evidence>
<dbReference type="Proteomes" id="UP001597055">
    <property type="component" value="Unassembled WGS sequence"/>
</dbReference>
<accession>A0ABW3AL25</accession>
<protein>
    <submittedName>
        <fullName evidence="9">Multicopper oxidase family protein</fullName>
    </submittedName>
</protein>
<dbReference type="Pfam" id="PF00394">
    <property type="entry name" value="Cu-oxidase"/>
    <property type="match status" value="1"/>
</dbReference>
<dbReference type="CDD" id="cd13890">
    <property type="entry name" value="CuRO_3_CueO_FtsP"/>
    <property type="match status" value="1"/>
</dbReference>
<feature type="compositionally biased region" description="Basic and acidic residues" evidence="4">
    <location>
        <begin position="505"/>
        <end position="519"/>
    </location>
</feature>
<dbReference type="RefSeq" id="WP_204979440.1">
    <property type="nucleotide sequence ID" value="NZ_JBHTII010000002.1"/>
</dbReference>
<evidence type="ECO:0000256" key="1">
    <source>
        <dbReference type="ARBA" id="ARBA00010609"/>
    </source>
</evidence>
<keyword evidence="5" id="KW-0472">Membrane</keyword>
<keyword evidence="2" id="KW-0479">Metal-binding</keyword>
<gene>
    <name evidence="9" type="ORF">ACFQ0P_14945</name>
</gene>
<dbReference type="Gene3D" id="2.60.40.420">
    <property type="entry name" value="Cupredoxins - blue copper proteins"/>
    <property type="match status" value="3"/>
</dbReference>
<dbReference type="SUPFAM" id="SSF49503">
    <property type="entry name" value="Cupredoxins"/>
    <property type="match status" value="3"/>
</dbReference>
<dbReference type="PANTHER" id="PTHR48267:SF1">
    <property type="entry name" value="BILIRUBIN OXIDASE"/>
    <property type="match status" value="1"/>
</dbReference>
<dbReference type="Pfam" id="PF07732">
    <property type="entry name" value="Cu-oxidase_3"/>
    <property type="match status" value="1"/>
</dbReference>
<feature type="domain" description="Plastocyanin-like" evidence="8">
    <location>
        <begin position="99"/>
        <end position="203"/>
    </location>
</feature>
<dbReference type="InterPro" id="IPR045087">
    <property type="entry name" value="Cu-oxidase_fam"/>
</dbReference>
<name>A0ABW3AL25_9MICO</name>
<organism evidence="9 10">
    <name type="scientific">Microbacterium insulae</name>
    <dbReference type="NCBI Taxonomy" id="483014"/>
    <lineage>
        <taxon>Bacteria</taxon>
        <taxon>Bacillati</taxon>
        <taxon>Actinomycetota</taxon>
        <taxon>Actinomycetes</taxon>
        <taxon>Micrococcales</taxon>
        <taxon>Microbacteriaceae</taxon>
        <taxon>Microbacterium</taxon>
    </lineage>
</organism>
<dbReference type="InterPro" id="IPR011707">
    <property type="entry name" value="Cu-oxidase-like_N"/>
</dbReference>
<feature type="transmembrane region" description="Helical" evidence="5">
    <location>
        <begin position="24"/>
        <end position="48"/>
    </location>
</feature>
<dbReference type="Pfam" id="PF07731">
    <property type="entry name" value="Cu-oxidase_2"/>
    <property type="match status" value="1"/>
</dbReference>
<comment type="similarity">
    <text evidence="1">Belongs to the multicopper oxidase family.</text>
</comment>
<comment type="caution">
    <text evidence="9">The sequence shown here is derived from an EMBL/GenBank/DDBJ whole genome shotgun (WGS) entry which is preliminary data.</text>
</comment>
<evidence type="ECO:0000259" key="6">
    <source>
        <dbReference type="Pfam" id="PF00394"/>
    </source>
</evidence>
<dbReference type="InterPro" id="IPR011706">
    <property type="entry name" value="Cu-oxidase_C"/>
</dbReference>
<evidence type="ECO:0000313" key="10">
    <source>
        <dbReference type="Proteomes" id="UP001597055"/>
    </source>
</evidence>
<dbReference type="EMBL" id="JBHTII010000002">
    <property type="protein sequence ID" value="MFD0791695.1"/>
    <property type="molecule type" value="Genomic_DNA"/>
</dbReference>
<proteinExistence type="inferred from homology"/>
<dbReference type="CDD" id="cd04232">
    <property type="entry name" value="CuRO_1_CueO_FtsP"/>
    <property type="match status" value="1"/>
</dbReference>
<evidence type="ECO:0000256" key="3">
    <source>
        <dbReference type="ARBA" id="ARBA00023002"/>
    </source>
</evidence>
<dbReference type="InterPro" id="IPR001117">
    <property type="entry name" value="Cu-oxidase_2nd"/>
</dbReference>
<keyword evidence="3" id="KW-0560">Oxidoreductase</keyword>
<evidence type="ECO:0000256" key="2">
    <source>
        <dbReference type="ARBA" id="ARBA00022723"/>
    </source>
</evidence>
<evidence type="ECO:0000259" key="8">
    <source>
        <dbReference type="Pfam" id="PF07732"/>
    </source>
</evidence>
<feature type="domain" description="Plastocyanin-like" evidence="6">
    <location>
        <begin position="246"/>
        <end position="322"/>
    </location>
</feature>
<dbReference type="InterPro" id="IPR002355">
    <property type="entry name" value="Cu_oxidase_Cu_BS"/>
</dbReference>
<dbReference type="CDD" id="cd13867">
    <property type="entry name" value="CuRO_2_CueO_FtsP"/>
    <property type="match status" value="1"/>
</dbReference>
<dbReference type="PROSITE" id="PS00080">
    <property type="entry name" value="MULTICOPPER_OXIDASE2"/>
    <property type="match status" value="1"/>
</dbReference>
<keyword evidence="5" id="KW-0812">Transmembrane</keyword>
<reference evidence="10" key="1">
    <citation type="journal article" date="2019" name="Int. J. Syst. Evol. Microbiol.">
        <title>The Global Catalogue of Microorganisms (GCM) 10K type strain sequencing project: providing services to taxonomists for standard genome sequencing and annotation.</title>
        <authorList>
            <consortium name="The Broad Institute Genomics Platform"/>
            <consortium name="The Broad Institute Genome Sequencing Center for Infectious Disease"/>
            <person name="Wu L."/>
            <person name="Ma J."/>
        </authorList>
    </citation>
    <scope>NUCLEOTIDE SEQUENCE [LARGE SCALE GENOMIC DNA]</scope>
    <source>
        <strain evidence="10">CCUG 54523</strain>
    </source>
</reference>
<dbReference type="PANTHER" id="PTHR48267">
    <property type="entry name" value="CUPREDOXIN SUPERFAMILY PROTEIN"/>
    <property type="match status" value="1"/>
</dbReference>